<keyword evidence="1" id="KW-0479">Metal-binding</keyword>
<evidence type="ECO:0000313" key="5">
    <source>
        <dbReference type="Proteomes" id="UP001648503"/>
    </source>
</evidence>
<feature type="transmembrane region" description="Helical" evidence="2">
    <location>
        <begin position="12"/>
        <end position="37"/>
    </location>
</feature>
<reference evidence="4 5" key="1">
    <citation type="submission" date="2021-02" db="EMBL/GenBank/DDBJ databases">
        <title>Variation within the Batrachochytrium salamandrivorans European outbreak.</title>
        <authorList>
            <person name="Kelly M."/>
            <person name="Pasmans F."/>
            <person name="Shea T.P."/>
            <person name="Munoz J.F."/>
            <person name="Carranza S."/>
            <person name="Cuomo C.A."/>
            <person name="Martel A."/>
        </authorList>
    </citation>
    <scope>NUCLEOTIDE SEQUENCE [LARGE SCALE GENOMIC DNA]</scope>
    <source>
        <strain evidence="4 5">AMFP18/2</strain>
    </source>
</reference>
<dbReference type="Proteomes" id="UP001648503">
    <property type="component" value="Unassembled WGS sequence"/>
</dbReference>
<dbReference type="SUPFAM" id="SSF57850">
    <property type="entry name" value="RING/U-box"/>
    <property type="match status" value="1"/>
</dbReference>
<dbReference type="InterPro" id="IPR001841">
    <property type="entry name" value="Znf_RING"/>
</dbReference>
<evidence type="ECO:0000259" key="3">
    <source>
        <dbReference type="PROSITE" id="PS50089"/>
    </source>
</evidence>
<keyword evidence="1" id="KW-0862">Zinc</keyword>
<sequence length="323" mass="35684">MEGLKEVFDIKEYLVFISKIPVVASLITVGSIAYAHGETTSPVVWAATLWRICVLLGSIGADLNRFRQIRIKEALQDKLSDIADLKDKLIWGGDVEVCSFFLTYIFNNVAFFKFASIDTAPLIYRLLQVEVILGNIVWAGSAVVVILVWLLNYYRSIKSSANRHIGQDSDGFKSCQSHCISFQFGCGSGPRFGYSDKLQTQLPLTLPHKPNEDILGASNHLTLADHCQSVATRSFSGVGNILRHLLMQGIFSQHEQHFNIPPDKAICSLCNVSYIKGDQINQFSCRHHFHEKCIAESMHGSSSCPLCKDGDHLAGSDSSIACG</sequence>
<dbReference type="EMBL" id="JAFCIX010000227">
    <property type="protein sequence ID" value="KAH6596387.1"/>
    <property type="molecule type" value="Genomic_DNA"/>
</dbReference>
<proteinExistence type="predicted"/>
<protein>
    <recommendedName>
        <fullName evidence="3">RING-type domain-containing protein</fullName>
    </recommendedName>
</protein>
<keyword evidence="1" id="KW-0863">Zinc-finger</keyword>
<dbReference type="SMART" id="SM00184">
    <property type="entry name" value="RING"/>
    <property type="match status" value="1"/>
</dbReference>
<feature type="transmembrane region" description="Helical" evidence="2">
    <location>
        <begin position="132"/>
        <end position="154"/>
    </location>
</feature>
<dbReference type="Pfam" id="PF13639">
    <property type="entry name" value="zf-RING_2"/>
    <property type="match status" value="1"/>
</dbReference>
<feature type="transmembrane region" description="Helical" evidence="2">
    <location>
        <begin position="43"/>
        <end position="63"/>
    </location>
</feature>
<accession>A0ABQ8FDV6</accession>
<dbReference type="Gene3D" id="3.30.40.10">
    <property type="entry name" value="Zinc/RING finger domain, C3HC4 (zinc finger)"/>
    <property type="match status" value="1"/>
</dbReference>
<feature type="transmembrane region" description="Helical" evidence="2">
    <location>
        <begin position="89"/>
        <end position="112"/>
    </location>
</feature>
<evidence type="ECO:0000256" key="1">
    <source>
        <dbReference type="PROSITE-ProRule" id="PRU00175"/>
    </source>
</evidence>
<dbReference type="PROSITE" id="PS50089">
    <property type="entry name" value="ZF_RING_2"/>
    <property type="match status" value="1"/>
</dbReference>
<gene>
    <name evidence="4" type="ORF">BASA50_005093</name>
</gene>
<organism evidence="4 5">
    <name type="scientific">Batrachochytrium salamandrivorans</name>
    <dbReference type="NCBI Taxonomy" id="1357716"/>
    <lineage>
        <taxon>Eukaryota</taxon>
        <taxon>Fungi</taxon>
        <taxon>Fungi incertae sedis</taxon>
        <taxon>Chytridiomycota</taxon>
        <taxon>Chytridiomycota incertae sedis</taxon>
        <taxon>Chytridiomycetes</taxon>
        <taxon>Rhizophydiales</taxon>
        <taxon>Rhizophydiales incertae sedis</taxon>
        <taxon>Batrachochytrium</taxon>
    </lineage>
</organism>
<keyword evidence="2" id="KW-0472">Membrane</keyword>
<evidence type="ECO:0000313" key="4">
    <source>
        <dbReference type="EMBL" id="KAH6596387.1"/>
    </source>
</evidence>
<dbReference type="InterPro" id="IPR013083">
    <property type="entry name" value="Znf_RING/FYVE/PHD"/>
</dbReference>
<name>A0ABQ8FDV6_9FUNG</name>
<evidence type="ECO:0000256" key="2">
    <source>
        <dbReference type="SAM" id="Phobius"/>
    </source>
</evidence>
<keyword evidence="5" id="KW-1185">Reference proteome</keyword>
<keyword evidence="2" id="KW-1133">Transmembrane helix</keyword>
<comment type="caution">
    <text evidence="4">The sequence shown here is derived from an EMBL/GenBank/DDBJ whole genome shotgun (WGS) entry which is preliminary data.</text>
</comment>
<keyword evidence="2" id="KW-0812">Transmembrane</keyword>
<feature type="domain" description="RING-type" evidence="3">
    <location>
        <begin position="267"/>
        <end position="308"/>
    </location>
</feature>